<dbReference type="GO" id="GO:0016117">
    <property type="term" value="P:carotenoid biosynthetic process"/>
    <property type="evidence" value="ECO:0007669"/>
    <property type="project" value="UniProtKB-ARBA"/>
</dbReference>
<dbReference type="CDD" id="cd00683">
    <property type="entry name" value="Trans_IPPS_HH"/>
    <property type="match status" value="1"/>
</dbReference>
<dbReference type="SFLD" id="SFLDS00005">
    <property type="entry name" value="Isoprenoid_Synthase_Type_I"/>
    <property type="match status" value="1"/>
</dbReference>
<organism evidence="3 4">
    <name type="scientific">Cystobacter fuscus</name>
    <dbReference type="NCBI Taxonomy" id="43"/>
    <lineage>
        <taxon>Bacteria</taxon>
        <taxon>Pseudomonadati</taxon>
        <taxon>Myxococcota</taxon>
        <taxon>Myxococcia</taxon>
        <taxon>Myxococcales</taxon>
        <taxon>Cystobacterineae</taxon>
        <taxon>Archangiaceae</taxon>
        <taxon>Cystobacter</taxon>
    </lineage>
</organism>
<evidence type="ECO:0000313" key="3">
    <source>
        <dbReference type="EMBL" id="ATB34647.1"/>
    </source>
</evidence>
<gene>
    <name evidence="3" type="ORF">CYFUS_000054</name>
</gene>
<dbReference type="AlphaFoldDB" id="A0A250ITY2"/>
<dbReference type="GO" id="GO:0045338">
    <property type="term" value="P:farnesyl diphosphate metabolic process"/>
    <property type="evidence" value="ECO:0007669"/>
    <property type="project" value="InterPro"/>
</dbReference>
<dbReference type="InterPro" id="IPR044844">
    <property type="entry name" value="Trans_IPPS_euk-type"/>
</dbReference>
<dbReference type="PROSITE" id="PS01044">
    <property type="entry name" value="SQUALEN_PHYTOEN_SYN_1"/>
    <property type="match status" value="1"/>
</dbReference>
<dbReference type="Pfam" id="PF00494">
    <property type="entry name" value="SQS_PSY"/>
    <property type="match status" value="1"/>
</dbReference>
<keyword evidence="1" id="KW-0808">Transferase</keyword>
<dbReference type="InterPro" id="IPR008949">
    <property type="entry name" value="Isoprenoid_synthase_dom_sf"/>
</dbReference>
<evidence type="ECO:0000256" key="2">
    <source>
        <dbReference type="SAM" id="MobiDB-lite"/>
    </source>
</evidence>
<dbReference type="SUPFAM" id="SSF48576">
    <property type="entry name" value="Terpenoid synthases"/>
    <property type="match status" value="1"/>
</dbReference>
<protein>
    <submittedName>
        <fullName evidence="3">Phytoene synthase</fullName>
    </submittedName>
</protein>
<sequence>MELSPPRGPQPYREAPLSTHQVSETRDNPRDSLASTMPMLNDSSALAFCREVLPAVSRTFALNIPVLPAPLDTAVLVAYLLCRIADTLEDEVRGPASAVLLAELARLSTLPEGWREDARRFTGEAARELRAQAPEAEVRLVEGTGFVLEALGEHAAPVREHVATCLRLMTEGMGRMGNKGRASGGGLGLDSLEETLEYCYYVAGTVGEMLTRLFEWYSPAIAGRARTLEPRSVAFGNALQLTNILKDVREDLERGFCWLPRPLLAEHGLTPEVLLEPGNRGAALEAHGRLVAVAHRELRQAFEYVLGLPREEHGIRLFCLWPLFLAVMTLRKLYGNGRVLEPGPVKVSRRTVKWVVAATKLLVARDGALKLMFAALTAPLPA</sequence>
<dbReference type="InterPro" id="IPR019845">
    <property type="entry name" value="Squalene/phytoene_synthase_CS"/>
</dbReference>
<proteinExistence type="predicted"/>
<dbReference type="SFLD" id="SFLDG01018">
    <property type="entry name" value="Squalene/Phytoene_Synthase_Lik"/>
    <property type="match status" value="1"/>
</dbReference>
<evidence type="ECO:0000256" key="1">
    <source>
        <dbReference type="ARBA" id="ARBA00022679"/>
    </source>
</evidence>
<dbReference type="PANTHER" id="PTHR11626">
    <property type="entry name" value="FARNESYL-DIPHOSPHATE FARNESYLTRANSFERASE"/>
    <property type="match status" value="1"/>
</dbReference>
<reference evidence="3 4" key="1">
    <citation type="submission" date="2017-06" db="EMBL/GenBank/DDBJ databases">
        <title>Sequencing and comparative analysis of myxobacterial genomes.</title>
        <authorList>
            <person name="Rupp O."/>
            <person name="Goesmann A."/>
            <person name="Sogaard-Andersen L."/>
        </authorList>
    </citation>
    <scope>NUCLEOTIDE SEQUENCE [LARGE SCALE GENOMIC DNA]</scope>
    <source>
        <strain evidence="3 4">DSM 52655</strain>
    </source>
</reference>
<dbReference type="EMBL" id="CP022098">
    <property type="protein sequence ID" value="ATB34647.1"/>
    <property type="molecule type" value="Genomic_DNA"/>
</dbReference>
<evidence type="ECO:0000313" key="4">
    <source>
        <dbReference type="Proteomes" id="UP000217257"/>
    </source>
</evidence>
<dbReference type="PANTHER" id="PTHR11626:SF2">
    <property type="entry name" value="SQUALENE SYNTHASE"/>
    <property type="match status" value="1"/>
</dbReference>
<dbReference type="Proteomes" id="UP000217257">
    <property type="component" value="Chromosome"/>
</dbReference>
<dbReference type="GO" id="GO:0051996">
    <property type="term" value="F:squalene synthase [NAD(P)H] activity"/>
    <property type="evidence" value="ECO:0007669"/>
    <property type="project" value="InterPro"/>
</dbReference>
<dbReference type="KEGG" id="cfus:CYFUS_000054"/>
<name>A0A250ITY2_9BACT</name>
<accession>A0A250ITY2</accession>
<dbReference type="InterPro" id="IPR033904">
    <property type="entry name" value="Trans_IPPS_HH"/>
</dbReference>
<feature type="region of interest" description="Disordered" evidence="2">
    <location>
        <begin position="1"/>
        <end position="36"/>
    </location>
</feature>
<dbReference type="Gene3D" id="1.10.600.10">
    <property type="entry name" value="Farnesyl Diphosphate Synthase"/>
    <property type="match status" value="1"/>
</dbReference>
<dbReference type="InterPro" id="IPR002060">
    <property type="entry name" value="Squ/phyt_synthse"/>
</dbReference>